<comment type="caution">
    <text evidence="2">The sequence shown here is derived from an EMBL/GenBank/DDBJ whole genome shotgun (WGS) entry which is preliminary data.</text>
</comment>
<dbReference type="Proteomes" id="UP000059074">
    <property type="component" value="Unassembled WGS sequence"/>
</dbReference>
<keyword evidence="3" id="KW-1185">Reference proteome</keyword>
<dbReference type="AlphaFoldDB" id="A0A109B8Y3"/>
<organism evidence="2 3">
    <name type="scientific">Hyphomicrobium sulfonivorans</name>
    <dbReference type="NCBI Taxonomy" id="121290"/>
    <lineage>
        <taxon>Bacteria</taxon>
        <taxon>Pseudomonadati</taxon>
        <taxon>Pseudomonadota</taxon>
        <taxon>Alphaproteobacteria</taxon>
        <taxon>Hyphomicrobiales</taxon>
        <taxon>Hyphomicrobiaceae</taxon>
        <taxon>Hyphomicrobium</taxon>
    </lineage>
</organism>
<dbReference type="Gene3D" id="2.60.120.560">
    <property type="entry name" value="Exo-inulinase, domain 1"/>
    <property type="match status" value="2"/>
</dbReference>
<accession>A0A109B8Y3</accession>
<evidence type="ECO:0008006" key="4">
    <source>
        <dbReference type="Google" id="ProtNLM"/>
    </source>
</evidence>
<evidence type="ECO:0000313" key="2">
    <source>
        <dbReference type="EMBL" id="KWT64383.1"/>
    </source>
</evidence>
<dbReference type="OrthoDB" id="8020935at2"/>
<dbReference type="PATRIC" id="fig|121290.4.peg.1927"/>
<reference evidence="2 3" key="1">
    <citation type="submission" date="2015-10" db="EMBL/GenBank/DDBJ databases">
        <title>Transcriptomic analysis of a linuron degrading triple-species bacterial consortium.</title>
        <authorList>
            <person name="Albers P."/>
        </authorList>
    </citation>
    <scope>NUCLEOTIDE SEQUENCE [LARGE SCALE GENOMIC DNA]</scope>
    <source>
        <strain evidence="2 3">WDL6</strain>
    </source>
</reference>
<proteinExistence type="predicted"/>
<feature type="signal peptide" evidence="1">
    <location>
        <begin position="1"/>
        <end position="20"/>
    </location>
</feature>
<evidence type="ECO:0000256" key="1">
    <source>
        <dbReference type="SAM" id="SignalP"/>
    </source>
</evidence>
<dbReference type="RefSeq" id="WP_157066870.1">
    <property type="nucleotide sequence ID" value="NZ_LMTR01000092.1"/>
</dbReference>
<feature type="chain" id="PRO_5007132465" description="3-keto-disaccharide hydrolase domain-containing protein" evidence="1">
    <location>
        <begin position="21"/>
        <end position="434"/>
    </location>
</feature>
<keyword evidence="1" id="KW-0732">Signal</keyword>
<sequence length="434" mass="45656">MLRIYHTALALFILATPAAACVESAGQANGAYQIGTAGWGEADAQFKTEGTDAIFTPQVGTQTARWNAGLETKSVDACATIAMPSSTGDASRSYAGLLFWATDKDNFYQAVISPNGMFTVARKIAGRIVPTPPVNWGQVSTLKLGPNEKNTLRVATDGETVAVSINGTVVARFRGQAPEGMSHVGLVASSAPTGVDTWRISDFKVADAQAQVSANAAADDQQAQSSGAHDHLITGAIASAPVAPGCGTGKVLFDEPFTVHDPNWGEKDDQFSIGDGKATFTPPSGLPALRWNRVFVFGDIDTCVNFELAKNTANATTSYAGLVFWAEDSRNYFQAVLAPNGYFTVARIADGKAVAKRPVPWTKVAAANAGSKKTNTMRLKIVGNAVTVEINGKPAGSFKTEAPRWPSHIGLLAASAESKEGDTWMVSDLRVTAP</sequence>
<evidence type="ECO:0000313" key="3">
    <source>
        <dbReference type="Proteomes" id="UP000059074"/>
    </source>
</evidence>
<dbReference type="EMBL" id="LMTR01000092">
    <property type="protein sequence ID" value="KWT64383.1"/>
    <property type="molecule type" value="Genomic_DNA"/>
</dbReference>
<gene>
    <name evidence="2" type="ORF">APY04_3275</name>
</gene>
<protein>
    <recommendedName>
        <fullName evidence="4">3-keto-disaccharide hydrolase domain-containing protein</fullName>
    </recommendedName>
</protein>
<name>A0A109B8Y3_HYPSL</name>